<evidence type="ECO:0000313" key="1">
    <source>
        <dbReference type="EMBL" id="MVT43092.1"/>
    </source>
</evidence>
<name>A0A6N8JG24_9BACT</name>
<dbReference type="OrthoDB" id="103154at2"/>
<evidence type="ECO:0000313" key="2">
    <source>
        <dbReference type="Proteomes" id="UP000468388"/>
    </source>
</evidence>
<dbReference type="EMBL" id="WRXO01000006">
    <property type="protein sequence ID" value="MVT43092.1"/>
    <property type="molecule type" value="Genomic_DNA"/>
</dbReference>
<gene>
    <name evidence="1" type="ORF">GO495_21015</name>
</gene>
<accession>A0A6N8JG24</accession>
<dbReference type="Pfam" id="PF07642">
    <property type="entry name" value="BBP2"/>
    <property type="match status" value="1"/>
</dbReference>
<protein>
    <submittedName>
        <fullName evidence="1">Outer membrane beta-barrel protein</fullName>
    </submittedName>
</protein>
<dbReference type="InterPro" id="IPR011486">
    <property type="entry name" value="BBP2"/>
</dbReference>
<organism evidence="1 2">
    <name type="scientific">Chitinophaga oryziterrae</name>
    <dbReference type="NCBI Taxonomy" id="1031224"/>
    <lineage>
        <taxon>Bacteria</taxon>
        <taxon>Pseudomonadati</taxon>
        <taxon>Bacteroidota</taxon>
        <taxon>Chitinophagia</taxon>
        <taxon>Chitinophagales</taxon>
        <taxon>Chitinophagaceae</taxon>
        <taxon>Chitinophaga</taxon>
    </lineage>
</organism>
<dbReference type="AlphaFoldDB" id="A0A6N8JG24"/>
<comment type="caution">
    <text evidence="1">The sequence shown here is derived from an EMBL/GenBank/DDBJ whole genome shotgun (WGS) entry which is preliminary data.</text>
</comment>
<proteinExistence type="predicted"/>
<dbReference type="Proteomes" id="UP000468388">
    <property type="component" value="Unassembled WGS sequence"/>
</dbReference>
<sequence>MKKLVLASIFLIGITDYVKAQDSTGPKIPFDGIETNWQNGSDRRDSSVFHGKYFVPSVMMDINYTHSFNNPNDNTVVGSTALARNNEVQLSQLSLGGDFYYENARAKVMLQFGTRSNVVPRNDLSPYRGQYQLANVYRYLSEAYVGYHFNKWYGINVDAGLFMSYIGLNSYYQVENWEYQASFTSDNTPWFFNGVRIQIFPSKTLKIEPWIINGWQSYGKFNKMPGLGANITWNPNSNLKLLTNDYYGTDAAGLPERKRFHSDNSLLVRYYNKPQSKGISKMAFSLTGDLGFEKGGGVNGFKNDSSKGPAQYFLSSMIYNRIWFAKNKFAWTIGGGVMTNPGRYLVLYPTGQASPLPDPNNPTQTEGKYPFSANPGDQFKGWDCSSNLDWMPNQSFLLRLEYVHRHSSVPYFAGAGGVTSPNGYTTTPLPADWRPDLVKSEDRIILALLFRL</sequence>
<keyword evidence="2" id="KW-1185">Reference proteome</keyword>
<reference evidence="1 2" key="1">
    <citation type="submission" date="2019-12" db="EMBL/GenBank/DDBJ databases">
        <title>The draft genomic sequence of strain Chitinophaga oryziterrae JCM 16595.</title>
        <authorList>
            <person name="Zhang X."/>
        </authorList>
    </citation>
    <scope>NUCLEOTIDE SEQUENCE [LARGE SCALE GENOMIC DNA]</scope>
    <source>
        <strain evidence="1 2">JCM 16595</strain>
    </source>
</reference>
<dbReference type="RefSeq" id="WP_157301699.1">
    <property type="nucleotide sequence ID" value="NZ_BAAAZB010000004.1"/>
</dbReference>